<sequence>MYQSIGRGAMWNMAYGVIGALRREHDDVGCATKTVSHGNYPRRKTS</sequence>
<dbReference type="EnsemblBacteria" id="CAD76047">
    <property type="protein sequence ID" value="CAD76047"/>
    <property type="gene ID" value="RB9024"/>
</dbReference>
<reference evidence="1 2" key="1">
    <citation type="journal article" date="2003" name="Proc. Natl. Acad. Sci. U.S.A.">
        <title>Complete genome sequence of the marine planctomycete Pirellula sp. strain 1.</title>
        <authorList>
            <person name="Gloeckner F.O."/>
            <person name="Kube M."/>
            <person name="Bauer M."/>
            <person name="Teeling H."/>
            <person name="Lombardot T."/>
            <person name="Ludwig W."/>
            <person name="Gade D."/>
            <person name="Beck A."/>
            <person name="Borzym K."/>
            <person name="Heitmann K."/>
            <person name="Rabus R."/>
            <person name="Schlesner H."/>
            <person name="Amann R."/>
            <person name="Reinhardt R."/>
        </authorList>
    </citation>
    <scope>NUCLEOTIDE SEQUENCE [LARGE SCALE GENOMIC DNA]</scope>
    <source>
        <strain evidence="2">DSM 10527 / NCIMB 13988 / SH1</strain>
    </source>
</reference>
<organism evidence="1 2">
    <name type="scientific">Rhodopirellula baltica (strain DSM 10527 / NCIMB 13988 / SH1)</name>
    <dbReference type="NCBI Taxonomy" id="243090"/>
    <lineage>
        <taxon>Bacteria</taxon>
        <taxon>Pseudomonadati</taxon>
        <taxon>Planctomycetota</taxon>
        <taxon>Planctomycetia</taxon>
        <taxon>Pirellulales</taxon>
        <taxon>Pirellulaceae</taxon>
        <taxon>Rhodopirellula</taxon>
    </lineage>
</organism>
<dbReference type="KEGG" id="rba:RB9024"/>
<name>Q7UM70_RHOBA</name>
<dbReference type="InParanoid" id="Q7UM70"/>
<evidence type="ECO:0000313" key="2">
    <source>
        <dbReference type="Proteomes" id="UP000001025"/>
    </source>
</evidence>
<dbReference type="EMBL" id="BX294148">
    <property type="protein sequence ID" value="CAD76047.1"/>
    <property type="molecule type" value="Genomic_DNA"/>
</dbReference>
<accession>Q7UM70</accession>
<dbReference type="Proteomes" id="UP000001025">
    <property type="component" value="Chromosome"/>
</dbReference>
<dbReference type="AlphaFoldDB" id="Q7UM70"/>
<protein>
    <submittedName>
        <fullName evidence="1">Uncharacterized protein</fullName>
    </submittedName>
</protein>
<proteinExistence type="predicted"/>
<gene>
    <name evidence="1" type="ordered locus">RB9024</name>
</gene>
<keyword evidence="2" id="KW-1185">Reference proteome</keyword>
<evidence type="ECO:0000313" key="1">
    <source>
        <dbReference type="EMBL" id="CAD76047.1"/>
    </source>
</evidence>
<dbReference type="HOGENOM" id="CLU_3188292_0_0_0"/>